<proteinExistence type="predicted"/>
<dbReference type="AlphaFoldDB" id="A0A392U0X3"/>
<evidence type="ECO:0000313" key="2">
    <source>
        <dbReference type="Proteomes" id="UP000265520"/>
    </source>
</evidence>
<keyword evidence="2" id="KW-1185">Reference proteome</keyword>
<evidence type="ECO:0000313" key="1">
    <source>
        <dbReference type="EMBL" id="MCI66046.1"/>
    </source>
</evidence>
<sequence length="66" mass="7558">NPEGAVKWLEEVEIIFEAMRCTEEDKTSLGSYMLREEANHWWKNARQRLGAGELQSLGRCLKGSFG</sequence>
<protein>
    <recommendedName>
        <fullName evidence="3">Cellular nucleic acid-binding protein</fullName>
    </recommendedName>
</protein>
<dbReference type="Proteomes" id="UP000265520">
    <property type="component" value="Unassembled WGS sequence"/>
</dbReference>
<name>A0A392U0X3_9FABA</name>
<dbReference type="EMBL" id="LXQA010687507">
    <property type="protein sequence ID" value="MCI66046.1"/>
    <property type="molecule type" value="Genomic_DNA"/>
</dbReference>
<comment type="caution">
    <text evidence="1">The sequence shown here is derived from an EMBL/GenBank/DDBJ whole genome shotgun (WGS) entry which is preliminary data.</text>
</comment>
<evidence type="ECO:0008006" key="3">
    <source>
        <dbReference type="Google" id="ProtNLM"/>
    </source>
</evidence>
<feature type="non-terminal residue" evidence="1">
    <location>
        <position position="1"/>
    </location>
</feature>
<reference evidence="1 2" key="1">
    <citation type="journal article" date="2018" name="Front. Plant Sci.">
        <title>Red Clover (Trifolium pratense) and Zigzag Clover (T. medium) - A Picture of Genomic Similarities and Differences.</title>
        <authorList>
            <person name="Dluhosova J."/>
            <person name="Istvanek J."/>
            <person name="Nedelnik J."/>
            <person name="Repkova J."/>
        </authorList>
    </citation>
    <scope>NUCLEOTIDE SEQUENCE [LARGE SCALE GENOMIC DNA]</scope>
    <source>
        <strain evidence="2">cv. 10/8</strain>
        <tissue evidence="1">Leaf</tissue>
    </source>
</reference>
<accession>A0A392U0X3</accession>
<organism evidence="1 2">
    <name type="scientific">Trifolium medium</name>
    <dbReference type="NCBI Taxonomy" id="97028"/>
    <lineage>
        <taxon>Eukaryota</taxon>
        <taxon>Viridiplantae</taxon>
        <taxon>Streptophyta</taxon>
        <taxon>Embryophyta</taxon>
        <taxon>Tracheophyta</taxon>
        <taxon>Spermatophyta</taxon>
        <taxon>Magnoliopsida</taxon>
        <taxon>eudicotyledons</taxon>
        <taxon>Gunneridae</taxon>
        <taxon>Pentapetalae</taxon>
        <taxon>rosids</taxon>
        <taxon>fabids</taxon>
        <taxon>Fabales</taxon>
        <taxon>Fabaceae</taxon>
        <taxon>Papilionoideae</taxon>
        <taxon>50 kb inversion clade</taxon>
        <taxon>NPAAA clade</taxon>
        <taxon>Hologalegina</taxon>
        <taxon>IRL clade</taxon>
        <taxon>Trifolieae</taxon>
        <taxon>Trifolium</taxon>
    </lineage>
</organism>